<sequence>MWGSALLALLGLCLGLPAASEEATATKDFDSSKVGVGPGLSSALPCGCLRRAPKVERMRGVPLQLEDGPLALTATYYEGRCMVEKSIAPKKVVPGTATITREGGEGSREAQALSTDYETYTIMDILSTAGGASHRVRKLYSGRSLDHKQSALQKFREVAQEHGFQEPDFHLGQHDSEWLSPQGQACLALPCTWPLCFVLSGLCGGAAGESPIPESRVHGCPGEGALSALSFPTDRKELS</sequence>
<accession>A0AAX6T9T7</accession>
<dbReference type="InterPro" id="IPR000566">
    <property type="entry name" value="Lipocln_cytosolic_FA-bd_dom"/>
</dbReference>
<name>A0AAX6T9T7_HETGA</name>
<gene>
    <name evidence="4" type="primary">LOC101720774</name>
</gene>
<organism evidence="3 4">
    <name type="scientific">Heterocephalus glaber</name>
    <name type="common">Naked mole rat</name>
    <dbReference type="NCBI Taxonomy" id="10181"/>
    <lineage>
        <taxon>Eukaryota</taxon>
        <taxon>Metazoa</taxon>
        <taxon>Chordata</taxon>
        <taxon>Craniata</taxon>
        <taxon>Vertebrata</taxon>
        <taxon>Euteleostomi</taxon>
        <taxon>Mammalia</taxon>
        <taxon>Eutheria</taxon>
        <taxon>Euarchontoglires</taxon>
        <taxon>Glires</taxon>
        <taxon>Rodentia</taxon>
        <taxon>Hystricomorpha</taxon>
        <taxon>Bathyergidae</taxon>
        <taxon>Heterocephalus</taxon>
    </lineage>
</organism>
<evidence type="ECO:0000256" key="1">
    <source>
        <dbReference type="SAM" id="SignalP"/>
    </source>
</evidence>
<keyword evidence="1" id="KW-0732">Signal</keyword>
<feature type="chain" id="PRO_5043802994" evidence="1">
    <location>
        <begin position="16"/>
        <end position="239"/>
    </location>
</feature>
<dbReference type="Pfam" id="PF00061">
    <property type="entry name" value="Lipocalin"/>
    <property type="match status" value="1"/>
</dbReference>
<evidence type="ECO:0000259" key="2">
    <source>
        <dbReference type="Pfam" id="PF00061"/>
    </source>
</evidence>
<feature type="domain" description="Lipocalin/cytosolic fatty-acid binding" evidence="2">
    <location>
        <begin position="66"/>
        <end position="166"/>
    </location>
</feature>
<protein>
    <submittedName>
        <fullName evidence="4">Epididymal-specific lipocalin-5-like</fullName>
    </submittedName>
</protein>
<proteinExistence type="predicted"/>
<dbReference type="GeneID" id="101720774"/>
<evidence type="ECO:0000313" key="3">
    <source>
        <dbReference type="Proteomes" id="UP000694906"/>
    </source>
</evidence>
<dbReference type="Proteomes" id="UP000694906">
    <property type="component" value="Unplaced"/>
</dbReference>
<reference evidence="4" key="1">
    <citation type="submission" date="2025-08" db="UniProtKB">
        <authorList>
            <consortium name="RefSeq"/>
        </authorList>
    </citation>
    <scope>IDENTIFICATION</scope>
</reference>
<dbReference type="RefSeq" id="XP_021117218.1">
    <property type="nucleotide sequence ID" value="XM_021261559.1"/>
</dbReference>
<dbReference type="Gene3D" id="2.40.128.20">
    <property type="match status" value="1"/>
</dbReference>
<keyword evidence="3" id="KW-1185">Reference proteome</keyword>
<dbReference type="AlphaFoldDB" id="A0AAX6T9T7"/>
<evidence type="ECO:0000313" key="4">
    <source>
        <dbReference type="RefSeq" id="XP_021117218.1"/>
    </source>
</evidence>
<feature type="signal peptide" evidence="1">
    <location>
        <begin position="1"/>
        <end position="15"/>
    </location>
</feature>
<dbReference type="SUPFAM" id="SSF50814">
    <property type="entry name" value="Lipocalins"/>
    <property type="match status" value="1"/>
</dbReference>
<dbReference type="InterPro" id="IPR012674">
    <property type="entry name" value="Calycin"/>
</dbReference>